<sequence>MKLDERIVTALFDELLIEDFHLYQKNIESIDYDNTISKSAYIGMVKLYSQLSNEQKILLNSFLKIVIADTASTIFGTIDGSHFVKNLNKDFKLIYDDLEVQGDLQDIFIERAEQEGIY</sequence>
<protein>
    <submittedName>
        <fullName evidence="1">Uncharacterized protein</fullName>
    </submittedName>
</protein>
<comment type="caution">
    <text evidence="1">The sequence shown here is derived from an EMBL/GenBank/DDBJ whole genome shotgun (WGS) entry which is preliminary data.</text>
</comment>
<evidence type="ECO:0000313" key="1">
    <source>
        <dbReference type="EMBL" id="MFC0228460.1"/>
    </source>
</evidence>
<reference evidence="1 2" key="1">
    <citation type="submission" date="2024-09" db="EMBL/GenBank/DDBJ databases">
        <authorList>
            <person name="Sun Q."/>
            <person name="Mori K."/>
        </authorList>
    </citation>
    <scope>NUCLEOTIDE SEQUENCE [LARGE SCALE GENOMIC DNA]</scope>
    <source>
        <strain evidence="1 2">CCM 8626</strain>
    </source>
</reference>
<dbReference type="RefSeq" id="WP_380678077.1">
    <property type="nucleotide sequence ID" value="NZ_CP173186.1"/>
</dbReference>
<accession>A0ABV6EHI9</accession>
<dbReference type="Proteomes" id="UP001589792">
    <property type="component" value="Unassembled WGS sequence"/>
</dbReference>
<evidence type="ECO:0000313" key="2">
    <source>
        <dbReference type="Proteomes" id="UP001589792"/>
    </source>
</evidence>
<gene>
    <name evidence="1" type="ORF">ACFFJ3_18480</name>
</gene>
<organism evidence="1 2">
    <name type="scientific">Serratia aquatilis</name>
    <dbReference type="NCBI Taxonomy" id="1737515"/>
    <lineage>
        <taxon>Bacteria</taxon>
        <taxon>Pseudomonadati</taxon>
        <taxon>Pseudomonadota</taxon>
        <taxon>Gammaproteobacteria</taxon>
        <taxon>Enterobacterales</taxon>
        <taxon>Yersiniaceae</taxon>
        <taxon>Serratia</taxon>
    </lineage>
</organism>
<keyword evidence="2" id="KW-1185">Reference proteome</keyword>
<dbReference type="EMBL" id="JBHLXG010000018">
    <property type="protein sequence ID" value="MFC0228460.1"/>
    <property type="molecule type" value="Genomic_DNA"/>
</dbReference>
<name>A0ABV6EHI9_9GAMM</name>
<proteinExistence type="predicted"/>